<organism evidence="2 3">
    <name type="scientific">Haloactinospora alba</name>
    <dbReference type="NCBI Taxonomy" id="405555"/>
    <lineage>
        <taxon>Bacteria</taxon>
        <taxon>Bacillati</taxon>
        <taxon>Actinomycetota</taxon>
        <taxon>Actinomycetes</taxon>
        <taxon>Streptosporangiales</taxon>
        <taxon>Nocardiopsidaceae</taxon>
        <taxon>Haloactinospora</taxon>
    </lineage>
</organism>
<dbReference type="OrthoDB" id="3414092at2"/>
<dbReference type="Gene3D" id="2.130.10.10">
    <property type="entry name" value="YVTN repeat-like/Quinoprotein amine dehydrogenase"/>
    <property type="match status" value="1"/>
</dbReference>
<dbReference type="InterPro" id="IPR002372">
    <property type="entry name" value="PQQ_rpt_dom"/>
</dbReference>
<accession>A0A543NG03</accession>
<evidence type="ECO:0000313" key="2">
    <source>
        <dbReference type="EMBL" id="TQN30765.1"/>
    </source>
</evidence>
<protein>
    <submittedName>
        <fullName evidence="2">Putative pyrroloquinoline-quinone binding quinoprotein</fullName>
    </submittedName>
</protein>
<keyword evidence="3" id="KW-1185">Reference proteome</keyword>
<dbReference type="SUPFAM" id="SSF50998">
    <property type="entry name" value="Quinoprotein alcohol dehydrogenase-like"/>
    <property type="match status" value="1"/>
</dbReference>
<dbReference type="RefSeq" id="WP_141921973.1">
    <property type="nucleotide sequence ID" value="NZ_VFQC01000001.1"/>
</dbReference>
<feature type="domain" description="Pyrrolo-quinoline quinone repeat" evidence="1">
    <location>
        <begin position="68"/>
        <end position="266"/>
    </location>
</feature>
<dbReference type="EMBL" id="VFQC01000001">
    <property type="protein sequence ID" value="TQN30765.1"/>
    <property type="molecule type" value="Genomic_DNA"/>
</dbReference>
<dbReference type="Proteomes" id="UP000317422">
    <property type="component" value="Unassembled WGS sequence"/>
</dbReference>
<sequence length="409" mass="44020">MRRWILAGGAIVLCIVVGVVLLAVEAHLRQVPREHEIAAEPDDPLTVASSAQLDRARTSLEEAGKGPVEEMLPSVGGAIAVLPDGVVALDPETGKQRWSYRLAGTGIAAGLTPLDTTTRHDPRQRVVLTHDTPSLLGSRGHTVSLDVLTGEETHSAWHTPQDAPTTRVRLLTQDTWVMHRNNRTVEAFSLQTGDSAWQYQPPAGCEIAMPTGKDPASGVGTLQSQVVVAWQCPQDERAMAVSLDAATGEKQWVEDQVAGNREGRPVVRTMDATALVDTGRPHAARAIADGTVGPYYVLLDEEGAFTRDLWRGDTSGLRAYVQAPASAPPSSSDRPDVVVGHSDEVRYSLRLHIIAELLDQGVLAPEDVPDYLWQQDTGGEARLVENRTGARVTLAAIKHALTSNEEPNS</sequence>
<evidence type="ECO:0000259" key="1">
    <source>
        <dbReference type="Pfam" id="PF13360"/>
    </source>
</evidence>
<evidence type="ECO:0000313" key="3">
    <source>
        <dbReference type="Proteomes" id="UP000317422"/>
    </source>
</evidence>
<dbReference type="InterPro" id="IPR011047">
    <property type="entry name" value="Quinoprotein_ADH-like_sf"/>
</dbReference>
<dbReference type="AlphaFoldDB" id="A0A543NG03"/>
<gene>
    <name evidence="2" type="ORF">FHX37_0649</name>
</gene>
<dbReference type="Pfam" id="PF13360">
    <property type="entry name" value="PQQ_2"/>
    <property type="match status" value="1"/>
</dbReference>
<comment type="caution">
    <text evidence="2">The sequence shown here is derived from an EMBL/GenBank/DDBJ whole genome shotgun (WGS) entry which is preliminary data.</text>
</comment>
<reference evidence="2 3" key="1">
    <citation type="submission" date="2019-06" db="EMBL/GenBank/DDBJ databases">
        <title>Sequencing the genomes of 1000 actinobacteria strains.</title>
        <authorList>
            <person name="Klenk H.-P."/>
        </authorList>
    </citation>
    <scope>NUCLEOTIDE SEQUENCE [LARGE SCALE GENOMIC DNA]</scope>
    <source>
        <strain evidence="2 3">DSM 45015</strain>
    </source>
</reference>
<dbReference type="InterPro" id="IPR015943">
    <property type="entry name" value="WD40/YVTN_repeat-like_dom_sf"/>
</dbReference>
<name>A0A543NG03_9ACTN</name>
<proteinExistence type="predicted"/>